<reference evidence="3" key="1">
    <citation type="submission" date="2017-02" db="UniProtKB">
        <authorList>
            <consortium name="WormBaseParasite"/>
        </authorList>
    </citation>
    <scope>IDENTIFICATION</scope>
</reference>
<gene>
    <name evidence="1" type="ORF">NBR_LOCUS22434</name>
</gene>
<evidence type="ECO:0000313" key="3">
    <source>
        <dbReference type="WBParaSite" id="NBR_0002243301-mRNA-1"/>
    </source>
</evidence>
<dbReference type="STRING" id="27835.A0A0N4YYW1"/>
<proteinExistence type="predicted"/>
<accession>A0A0N4YYW1</accession>
<keyword evidence="2" id="KW-1185">Reference proteome</keyword>
<dbReference type="EMBL" id="UYSL01028054">
    <property type="protein sequence ID" value="VDL87283.1"/>
    <property type="molecule type" value="Genomic_DNA"/>
</dbReference>
<protein>
    <submittedName>
        <fullName evidence="3">G domain-containing protein</fullName>
    </submittedName>
</protein>
<evidence type="ECO:0000313" key="1">
    <source>
        <dbReference type="EMBL" id="VDL87283.1"/>
    </source>
</evidence>
<name>A0A0N4YYW1_NIPBR</name>
<dbReference type="Proteomes" id="UP000271162">
    <property type="component" value="Unassembled WGS sequence"/>
</dbReference>
<dbReference type="AlphaFoldDB" id="A0A0N4YYW1"/>
<reference evidence="1 2" key="2">
    <citation type="submission" date="2018-11" db="EMBL/GenBank/DDBJ databases">
        <authorList>
            <consortium name="Pathogen Informatics"/>
        </authorList>
    </citation>
    <scope>NUCLEOTIDE SEQUENCE [LARGE SCALE GENOMIC DNA]</scope>
</reference>
<evidence type="ECO:0000313" key="2">
    <source>
        <dbReference type="Proteomes" id="UP000271162"/>
    </source>
</evidence>
<dbReference type="WBParaSite" id="NBR_0002243301-mRNA-1">
    <property type="protein sequence ID" value="NBR_0002243301-mRNA-1"/>
    <property type="gene ID" value="NBR_0002243301"/>
</dbReference>
<sequence>MVSGWYPLVIPLRTCHALGFHAEPDVNPIQETPPMKDNAKPPKKILVLGPRKAGKTAISNYLGEQVDIDSLGDYRPTKGTQYK</sequence>
<organism evidence="3">
    <name type="scientific">Nippostrongylus brasiliensis</name>
    <name type="common">Rat hookworm</name>
    <dbReference type="NCBI Taxonomy" id="27835"/>
    <lineage>
        <taxon>Eukaryota</taxon>
        <taxon>Metazoa</taxon>
        <taxon>Ecdysozoa</taxon>
        <taxon>Nematoda</taxon>
        <taxon>Chromadorea</taxon>
        <taxon>Rhabditida</taxon>
        <taxon>Rhabditina</taxon>
        <taxon>Rhabditomorpha</taxon>
        <taxon>Strongyloidea</taxon>
        <taxon>Heligmosomidae</taxon>
        <taxon>Nippostrongylus</taxon>
    </lineage>
</organism>